<gene>
    <name evidence="1" type="ORF">DPEC_G00024270</name>
</gene>
<organism evidence="1 2">
    <name type="scientific">Dallia pectoralis</name>
    <name type="common">Alaska blackfish</name>
    <dbReference type="NCBI Taxonomy" id="75939"/>
    <lineage>
        <taxon>Eukaryota</taxon>
        <taxon>Metazoa</taxon>
        <taxon>Chordata</taxon>
        <taxon>Craniata</taxon>
        <taxon>Vertebrata</taxon>
        <taxon>Euteleostomi</taxon>
        <taxon>Actinopterygii</taxon>
        <taxon>Neopterygii</taxon>
        <taxon>Teleostei</taxon>
        <taxon>Protacanthopterygii</taxon>
        <taxon>Esociformes</taxon>
        <taxon>Umbridae</taxon>
        <taxon>Dallia</taxon>
    </lineage>
</organism>
<reference evidence="1" key="1">
    <citation type="submission" date="2021-05" db="EMBL/GenBank/DDBJ databases">
        <authorList>
            <person name="Pan Q."/>
            <person name="Jouanno E."/>
            <person name="Zahm M."/>
            <person name="Klopp C."/>
            <person name="Cabau C."/>
            <person name="Louis A."/>
            <person name="Berthelot C."/>
            <person name="Parey E."/>
            <person name="Roest Crollius H."/>
            <person name="Montfort J."/>
            <person name="Robinson-Rechavi M."/>
            <person name="Bouchez O."/>
            <person name="Lampietro C."/>
            <person name="Lopez Roques C."/>
            <person name="Donnadieu C."/>
            <person name="Postlethwait J."/>
            <person name="Bobe J."/>
            <person name="Dillon D."/>
            <person name="Chandos A."/>
            <person name="von Hippel F."/>
            <person name="Guiguen Y."/>
        </authorList>
    </citation>
    <scope>NUCLEOTIDE SEQUENCE</scope>
    <source>
        <strain evidence="1">YG-Jan2019</strain>
    </source>
</reference>
<keyword evidence="2" id="KW-1185">Reference proteome</keyword>
<protein>
    <submittedName>
        <fullName evidence="1">Uncharacterized protein</fullName>
    </submittedName>
</protein>
<comment type="caution">
    <text evidence="1">The sequence shown here is derived from an EMBL/GenBank/DDBJ whole genome shotgun (WGS) entry which is preliminary data.</text>
</comment>
<evidence type="ECO:0000313" key="1">
    <source>
        <dbReference type="EMBL" id="KAJ8015259.1"/>
    </source>
</evidence>
<dbReference type="Proteomes" id="UP001157502">
    <property type="component" value="Chromosome 2"/>
</dbReference>
<name>A0ACC2HH09_DALPE</name>
<evidence type="ECO:0000313" key="2">
    <source>
        <dbReference type="Proteomes" id="UP001157502"/>
    </source>
</evidence>
<dbReference type="EMBL" id="CM055729">
    <property type="protein sequence ID" value="KAJ8015259.1"/>
    <property type="molecule type" value="Genomic_DNA"/>
</dbReference>
<sequence length="491" mass="53570">MDQYISFCLSLLSLVFGIGSAVTIHGHVGDTVTLTCKYDARSYGVLSVCWGRGHIPNSGCANEILRTEGLAVTLRSSPRYQLRGNLRSGDVSLSIAHAQLKDSGTYGCRVDVPGWFNDQKHHVALVIQPAPQTTPKPQTTKDISSTDSPLVKHDTTAIHTTTVLSAPPEPPTVEVGTPSARTLSIYWTAGFDGNSPINSYHVEYKRQTDSWDLAVRGRIVIPEGREVAINNLKPFSTYNIRMFAKNNVGLSTASNVLTITTEEAVPDGPPQDVNVEAISAHSILVQWRAPEPSVQNGQIRGYHIHYSEYSPPEQSPLRVVRVMDGGESFTVNNLQGETNYTVSVVTINSAGMGPFSEMLICTTLSNDDLQQMTTSQATTEIQTEHSISTTFETTTLADSWVVLTDSPTQDHKVDFSTFHPPSDRAVDNQASDAEKQSGHLVAILVPALVLGLLVVMAILYQIRRATLKKGSMNIHWKSNDFLHFGNSEAAL</sequence>
<proteinExistence type="predicted"/>
<accession>A0ACC2HH09</accession>